<dbReference type="PANTHER" id="PTHR24559">
    <property type="entry name" value="TRANSPOSON TY3-I GAG-POL POLYPROTEIN"/>
    <property type="match status" value="1"/>
</dbReference>
<dbReference type="Pfam" id="PF00078">
    <property type="entry name" value="RVT_1"/>
    <property type="match status" value="1"/>
</dbReference>
<dbReference type="InterPro" id="IPR000477">
    <property type="entry name" value="RT_dom"/>
</dbReference>
<dbReference type="AlphaFoldDB" id="A0A8X6XPS8"/>
<sequence>MDDVIQRTAGKRYNSKMDVKSAYNCNFIRETDIYKTGFVTPDGHYEFLRMPFGVTNGPSTMTRAIKLAYDHLAPHSVNIYIDDISTSHDDFNYHLKVIHKIFEATQKAGFKFTREKTQFAVSEIPPFGRIVSQDGVRPDPEHIAAHN</sequence>
<dbReference type="PANTHER" id="PTHR24559:SF444">
    <property type="entry name" value="REVERSE TRANSCRIPTASE DOMAIN-CONTAINING PROTEIN"/>
    <property type="match status" value="1"/>
</dbReference>
<evidence type="ECO:0000259" key="1">
    <source>
        <dbReference type="PROSITE" id="PS50878"/>
    </source>
</evidence>
<dbReference type="Proteomes" id="UP000886998">
    <property type="component" value="Unassembled WGS sequence"/>
</dbReference>
<keyword evidence="3" id="KW-1185">Reference proteome</keyword>
<dbReference type="InterPro" id="IPR043128">
    <property type="entry name" value="Rev_trsase/Diguanyl_cyclase"/>
</dbReference>
<evidence type="ECO:0000313" key="2">
    <source>
        <dbReference type="EMBL" id="GFY57249.1"/>
    </source>
</evidence>
<dbReference type="InterPro" id="IPR043502">
    <property type="entry name" value="DNA/RNA_pol_sf"/>
</dbReference>
<protein>
    <submittedName>
        <fullName evidence="2">Retrovirus-related Pol polyprotein from transposon 17.6</fullName>
    </submittedName>
</protein>
<gene>
    <name evidence="2" type="primary">pol</name>
    <name evidence="2" type="ORF">TNIN_127241</name>
</gene>
<dbReference type="PROSITE" id="PS50878">
    <property type="entry name" value="RT_POL"/>
    <property type="match status" value="1"/>
</dbReference>
<dbReference type="InterPro" id="IPR053134">
    <property type="entry name" value="RNA-dir_DNA_polymerase"/>
</dbReference>
<dbReference type="GO" id="GO:0071897">
    <property type="term" value="P:DNA biosynthetic process"/>
    <property type="evidence" value="ECO:0007669"/>
    <property type="project" value="UniProtKB-ARBA"/>
</dbReference>
<dbReference type="Gene3D" id="3.30.70.270">
    <property type="match status" value="1"/>
</dbReference>
<reference evidence="2" key="1">
    <citation type="submission" date="2020-08" db="EMBL/GenBank/DDBJ databases">
        <title>Multicomponent nature underlies the extraordinary mechanical properties of spider dragline silk.</title>
        <authorList>
            <person name="Kono N."/>
            <person name="Nakamura H."/>
            <person name="Mori M."/>
            <person name="Yoshida Y."/>
            <person name="Ohtoshi R."/>
            <person name="Malay A.D."/>
            <person name="Moran D.A.P."/>
            <person name="Tomita M."/>
            <person name="Numata K."/>
            <person name="Arakawa K."/>
        </authorList>
    </citation>
    <scope>NUCLEOTIDE SEQUENCE</scope>
</reference>
<evidence type="ECO:0000313" key="3">
    <source>
        <dbReference type="Proteomes" id="UP000886998"/>
    </source>
</evidence>
<feature type="domain" description="Reverse transcriptase" evidence="1">
    <location>
        <begin position="1"/>
        <end position="131"/>
    </location>
</feature>
<comment type="caution">
    <text evidence="2">The sequence shown here is derived from an EMBL/GenBank/DDBJ whole genome shotgun (WGS) entry which is preliminary data.</text>
</comment>
<proteinExistence type="predicted"/>
<accession>A0A8X6XPS8</accession>
<organism evidence="2 3">
    <name type="scientific">Trichonephila inaurata madagascariensis</name>
    <dbReference type="NCBI Taxonomy" id="2747483"/>
    <lineage>
        <taxon>Eukaryota</taxon>
        <taxon>Metazoa</taxon>
        <taxon>Ecdysozoa</taxon>
        <taxon>Arthropoda</taxon>
        <taxon>Chelicerata</taxon>
        <taxon>Arachnida</taxon>
        <taxon>Araneae</taxon>
        <taxon>Araneomorphae</taxon>
        <taxon>Entelegynae</taxon>
        <taxon>Araneoidea</taxon>
        <taxon>Nephilidae</taxon>
        <taxon>Trichonephila</taxon>
        <taxon>Trichonephila inaurata</taxon>
    </lineage>
</organism>
<dbReference type="Gene3D" id="3.10.10.10">
    <property type="entry name" value="HIV Type 1 Reverse Transcriptase, subunit A, domain 1"/>
    <property type="match status" value="1"/>
</dbReference>
<dbReference type="OrthoDB" id="6514906at2759"/>
<dbReference type="EMBL" id="BMAV01011393">
    <property type="protein sequence ID" value="GFY57249.1"/>
    <property type="molecule type" value="Genomic_DNA"/>
</dbReference>
<dbReference type="SUPFAM" id="SSF56672">
    <property type="entry name" value="DNA/RNA polymerases"/>
    <property type="match status" value="1"/>
</dbReference>
<name>A0A8X6XPS8_9ARAC</name>
<dbReference type="CDD" id="cd01647">
    <property type="entry name" value="RT_LTR"/>
    <property type="match status" value="1"/>
</dbReference>